<protein>
    <submittedName>
        <fullName evidence="1">12940_t:CDS:1</fullName>
    </submittedName>
</protein>
<evidence type="ECO:0000313" key="1">
    <source>
        <dbReference type="EMBL" id="CAG8464024.1"/>
    </source>
</evidence>
<feature type="non-terminal residue" evidence="1">
    <location>
        <position position="1"/>
    </location>
</feature>
<comment type="caution">
    <text evidence="1">The sequence shown here is derived from an EMBL/GenBank/DDBJ whole genome shotgun (WGS) entry which is preliminary data.</text>
</comment>
<dbReference type="Proteomes" id="UP000789525">
    <property type="component" value="Unassembled WGS sequence"/>
</dbReference>
<proteinExistence type="predicted"/>
<gene>
    <name evidence="1" type="ORF">ACOLOM_LOCUS1293</name>
</gene>
<evidence type="ECO:0000313" key="2">
    <source>
        <dbReference type="Proteomes" id="UP000789525"/>
    </source>
</evidence>
<name>A0ACA9KBC2_9GLOM</name>
<keyword evidence="2" id="KW-1185">Reference proteome</keyword>
<reference evidence="1" key="1">
    <citation type="submission" date="2021-06" db="EMBL/GenBank/DDBJ databases">
        <authorList>
            <person name="Kallberg Y."/>
            <person name="Tangrot J."/>
            <person name="Rosling A."/>
        </authorList>
    </citation>
    <scope>NUCLEOTIDE SEQUENCE</scope>
    <source>
        <strain evidence="1">CL356</strain>
    </source>
</reference>
<accession>A0ACA9KBC2</accession>
<dbReference type="EMBL" id="CAJVPT010001532">
    <property type="protein sequence ID" value="CAG8464024.1"/>
    <property type="molecule type" value="Genomic_DNA"/>
</dbReference>
<organism evidence="1 2">
    <name type="scientific">Acaulospora colombiana</name>
    <dbReference type="NCBI Taxonomy" id="27376"/>
    <lineage>
        <taxon>Eukaryota</taxon>
        <taxon>Fungi</taxon>
        <taxon>Fungi incertae sedis</taxon>
        <taxon>Mucoromycota</taxon>
        <taxon>Glomeromycotina</taxon>
        <taxon>Glomeromycetes</taxon>
        <taxon>Diversisporales</taxon>
        <taxon>Acaulosporaceae</taxon>
        <taxon>Acaulospora</taxon>
    </lineage>
</organism>
<sequence length="150" mass="16640">KNLTEMNAPDRGEQFCLPEGTKKMTITPDPKVENGATFDILREDHTMGNLIRSKLLEEPQVTFAGYKVPHPLEYNVVLKVQTTADTKPEMMVAKALNDLITEEELGRARALVIPREQKPMEEQAQMGIATTRENNIPVGSTGGVGVDMDF</sequence>